<evidence type="ECO:0000313" key="1">
    <source>
        <dbReference type="EMBL" id="AYV79905.1"/>
    </source>
</evidence>
<proteinExistence type="predicted"/>
<accession>A0A3G4ZYB2</accession>
<protein>
    <submittedName>
        <fullName evidence="1">Uncharacterized protein</fullName>
    </submittedName>
</protein>
<name>A0A3G4ZYB2_9VIRU</name>
<dbReference type="EMBL" id="MK072199">
    <property type="protein sequence ID" value="AYV79905.1"/>
    <property type="molecule type" value="Genomic_DNA"/>
</dbReference>
<reference evidence="1" key="1">
    <citation type="submission" date="2018-10" db="EMBL/GenBank/DDBJ databases">
        <title>Hidden diversity of soil giant viruses.</title>
        <authorList>
            <person name="Schulz F."/>
            <person name="Alteio L."/>
            <person name="Goudeau D."/>
            <person name="Ryan E.M."/>
            <person name="Malmstrom R.R."/>
            <person name="Blanchard J."/>
            <person name="Woyke T."/>
        </authorList>
    </citation>
    <scope>NUCLEOTIDE SEQUENCE</scope>
    <source>
        <strain evidence="1">GAV1</strain>
    </source>
</reference>
<gene>
    <name evidence="1" type="ORF">Gaeavirus1_42</name>
</gene>
<sequence length="88" mass="10522">MDTMLRWSNSTTKIRRESILGVMELNMLPNPDFLDKLKYYVTRFITKTGDLYEKYDIENGIFSRLQNNEKLHADKYRLILSKRKTMVA</sequence>
<organism evidence="1">
    <name type="scientific">Gaeavirus sp</name>
    <dbReference type="NCBI Taxonomy" id="2487767"/>
    <lineage>
        <taxon>Viruses</taxon>
        <taxon>Varidnaviria</taxon>
        <taxon>Bamfordvirae</taxon>
        <taxon>Nucleocytoviricota</taxon>
        <taxon>Megaviricetes</taxon>
        <taxon>Imitervirales</taxon>
        <taxon>Mimiviridae</taxon>
        <taxon>Klosneuvirinae</taxon>
    </lineage>
</organism>